<organism evidence="2 3">
    <name type="scientific">Rubroshorea leprosula</name>
    <dbReference type="NCBI Taxonomy" id="152421"/>
    <lineage>
        <taxon>Eukaryota</taxon>
        <taxon>Viridiplantae</taxon>
        <taxon>Streptophyta</taxon>
        <taxon>Embryophyta</taxon>
        <taxon>Tracheophyta</taxon>
        <taxon>Spermatophyta</taxon>
        <taxon>Magnoliopsida</taxon>
        <taxon>eudicotyledons</taxon>
        <taxon>Gunneridae</taxon>
        <taxon>Pentapetalae</taxon>
        <taxon>rosids</taxon>
        <taxon>malvids</taxon>
        <taxon>Malvales</taxon>
        <taxon>Dipterocarpaceae</taxon>
        <taxon>Rubroshorea</taxon>
    </lineage>
</organism>
<name>A0AAV5LFX0_9ROSI</name>
<protein>
    <submittedName>
        <fullName evidence="2">Uncharacterized protein</fullName>
    </submittedName>
</protein>
<keyword evidence="3" id="KW-1185">Reference proteome</keyword>
<dbReference type="AlphaFoldDB" id="A0AAV5LFX0"/>
<proteinExistence type="predicted"/>
<dbReference type="Proteomes" id="UP001054252">
    <property type="component" value="Unassembled WGS sequence"/>
</dbReference>
<dbReference type="EMBL" id="BPVZ01000115">
    <property type="protein sequence ID" value="GKV36151.1"/>
    <property type="molecule type" value="Genomic_DNA"/>
</dbReference>
<feature type="region of interest" description="Disordered" evidence="1">
    <location>
        <begin position="62"/>
        <end position="85"/>
    </location>
</feature>
<evidence type="ECO:0000313" key="2">
    <source>
        <dbReference type="EMBL" id="GKV36151.1"/>
    </source>
</evidence>
<evidence type="ECO:0000256" key="1">
    <source>
        <dbReference type="SAM" id="MobiDB-lite"/>
    </source>
</evidence>
<sequence length="129" mass="15138">MPFSRDDRDLPLPLPDYPRHRRSLLPVTFSVSLSFPLGFTLHPAVTGEFLLMDWDENLPVKSMARTTGLESPPPPPPNKRRRLRSNRSEDRFNFLFEQSVRFAEQLLRSNSEDEEALWLKKMKILQSMR</sequence>
<evidence type="ECO:0000313" key="3">
    <source>
        <dbReference type="Proteomes" id="UP001054252"/>
    </source>
</evidence>
<gene>
    <name evidence="2" type="ORF">SLEP1_g44312</name>
</gene>
<accession>A0AAV5LFX0</accession>
<comment type="caution">
    <text evidence="2">The sequence shown here is derived from an EMBL/GenBank/DDBJ whole genome shotgun (WGS) entry which is preliminary data.</text>
</comment>
<reference evidence="2 3" key="1">
    <citation type="journal article" date="2021" name="Commun. Biol.">
        <title>The genome of Shorea leprosula (Dipterocarpaceae) highlights the ecological relevance of drought in aseasonal tropical rainforests.</title>
        <authorList>
            <person name="Ng K.K.S."/>
            <person name="Kobayashi M.J."/>
            <person name="Fawcett J.A."/>
            <person name="Hatakeyama M."/>
            <person name="Paape T."/>
            <person name="Ng C.H."/>
            <person name="Ang C.C."/>
            <person name="Tnah L.H."/>
            <person name="Lee C.T."/>
            <person name="Nishiyama T."/>
            <person name="Sese J."/>
            <person name="O'Brien M.J."/>
            <person name="Copetti D."/>
            <person name="Mohd Noor M.I."/>
            <person name="Ong R.C."/>
            <person name="Putra M."/>
            <person name="Sireger I.Z."/>
            <person name="Indrioko S."/>
            <person name="Kosugi Y."/>
            <person name="Izuno A."/>
            <person name="Isagi Y."/>
            <person name="Lee S.L."/>
            <person name="Shimizu K.K."/>
        </authorList>
    </citation>
    <scope>NUCLEOTIDE SEQUENCE [LARGE SCALE GENOMIC DNA]</scope>
    <source>
        <strain evidence="2">214</strain>
    </source>
</reference>